<dbReference type="InterPro" id="IPR008844">
    <property type="entry name" value="Spore_GerAC-like"/>
</dbReference>
<dbReference type="Pfam" id="PF05504">
    <property type="entry name" value="Spore_GerAC"/>
    <property type="match status" value="1"/>
</dbReference>
<evidence type="ECO:0000259" key="8">
    <source>
        <dbReference type="Pfam" id="PF05504"/>
    </source>
</evidence>
<evidence type="ECO:0000256" key="3">
    <source>
        <dbReference type="ARBA" id="ARBA00022544"/>
    </source>
</evidence>
<sequence>MSKGLLYVGIIIIVIIGLAGCSDRLDLEDATFPLALGLDIDDNDKFHIYITNPVFNKNVKKKSHEISEPAHTLRQSRVQQDAHSPGVFQGRKFQVILVGNRLLQHKDWFRMLDVIFRDSKNTVTDRVIAIDGPVSEIIYLNPDDQPYLPILLRGMVDTKSARSETAKTTAQELHREIFEKGITPSVSGVKLDENKNIQLTGTTLLDHLGRYSAALETQEAILLNILQNNTSKSVSLTLPIAGVTKKGPFDRNKVSISTGKVKTKINTFYKQNKFLFDVKIQMEVVLSEVLFPVSVRKSGDNLEKWISEEIQKETVALIRKIQSHKIDPVGFGLYARAYQYNNYKKAEDHWGQELADADIKVSVKVSIQAMGPVK</sequence>
<organism evidence="10 11">
    <name type="scientific">Paenibacillus radicis</name>
    <name type="common">ex Xue et al. 2023</name>
    <dbReference type="NCBI Taxonomy" id="2972489"/>
    <lineage>
        <taxon>Bacteria</taxon>
        <taxon>Bacillati</taxon>
        <taxon>Bacillota</taxon>
        <taxon>Bacilli</taxon>
        <taxon>Bacillales</taxon>
        <taxon>Paenibacillaceae</taxon>
        <taxon>Paenibacillus</taxon>
    </lineage>
</organism>
<feature type="domain" description="Spore germination protein N-terminal" evidence="9">
    <location>
        <begin position="23"/>
        <end position="190"/>
    </location>
</feature>
<reference evidence="10 11" key="1">
    <citation type="submission" date="2022-08" db="EMBL/GenBank/DDBJ databases">
        <title>Paenibacillus endoradicis sp. nov., Paenibacillus radicibacter sp. nov and Paenibacillus pararadicis sp. nov., three cold-adapted plant growth-promoting bacteria isolated from root of Larix gmelinii in Great Khingan.</title>
        <authorList>
            <person name="Xue H."/>
        </authorList>
    </citation>
    <scope>NUCLEOTIDE SEQUENCE [LARGE SCALE GENOMIC DNA]</scope>
    <source>
        <strain evidence="10 11">N5-1-1-5</strain>
    </source>
</reference>
<dbReference type="EMBL" id="JANQBD010000001">
    <property type="protein sequence ID" value="MCR8630010.1"/>
    <property type="molecule type" value="Genomic_DNA"/>
</dbReference>
<dbReference type="NCBIfam" id="TIGR02887">
    <property type="entry name" value="spore_ger_x_C"/>
    <property type="match status" value="1"/>
</dbReference>
<keyword evidence="6" id="KW-0564">Palmitate</keyword>
<dbReference type="PROSITE" id="PS51257">
    <property type="entry name" value="PROKAR_LIPOPROTEIN"/>
    <property type="match status" value="1"/>
</dbReference>
<evidence type="ECO:0000256" key="2">
    <source>
        <dbReference type="ARBA" id="ARBA00007886"/>
    </source>
</evidence>
<proteinExistence type="inferred from homology"/>
<evidence type="ECO:0000313" key="11">
    <source>
        <dbReference type="Proteomes" id="UP001300012"/>
    </source>
</evidence>
<evidence type="ECO:0000256" key="7">
    <source>
        <dbReference type="ARBA" id="ARBA00023288"/>
    </source>
</evidence>
<evidence type="ECO:0000256" key="4">
    <source>
        <dbReference type="ARBA" id="ARBA00022729"/>
    </source>
</evidence>
<keyword evidence="7" id="KW-0449">Lipoprotein</keyword>
<keyword evidence="11" id="KW-1185">Reference proteome</keyword>
<evidence type="ECO:0000256" key="6">
    <source>
        <dbReference type="ARBA" id="ARBA00023139"/>
    </source>
</evidence>
<comment type="caution">
    <text evidence="10">The sequence shown here is derived from an EMBL/GenBank/DDBJ whole genome shotgun (WGS) entry which is preliminary data.</text>
</comment>
<dbReference type="InterPro" id="IPR046953">
    <property type="entry name" value="Spore_GerAC-like_C"/>
</dbReference>
<feature type="domain" description="Spore germination GerAC-like C-terminal" evidence="8">
    <location>
        <begin position="201"/>
        <end position="371"/>
    </location>
</feature>
<comment type="similarity">
    <text evidence="2">Belongs to the GerABKC lipoprotein family.</text>
</comment>
<evidence type="ECO:0000256" key="1">
    <source>
        <dbReference type="ARBA" id="ARBA00004635"/>
    </source>
</evidence>
<accession>A0ABT1Y9Y9</accession>
<dbReference type="InterPro" id="IPR038501">
    <property type="entry name" value="Spore_GerAC_C_sf"/>
</dbReference>
<dbReference type="Gene3D" id="3.30.300.210">
    <property type="entry name" value="Nutrient germinant receptor protein C, domain 3"/>
    <property type="match status" value="1"/>
</dbReference>
<evidence type="ECO:0000313" key="10">
    <source>
        <dbReference type="EMBL" id="MCR8630010.1"/>
    </source>
</evidence>
<gene>
    <name evidence="10" type="ORF">NV381_02230</name>
</gene>
<dbReference type="PANTHER" id="PTHR35789:SF1">
    <property type="entry name" value="SPORE GERMINATION PROTEIN B3"/>
    <property type="match status" value="1"/>
</dbReference>
<keyword evidence="5" id="KW-0472">Membrane</keyword>
<keyword evidence="4" id="KW-0732">Signal</keyword>
<evidence type="ECO:0000259" key="9">
    <source>
        <dbReference type="Pfam" id="PF25198"/>
    </source>
</evidence>
<dbReference type="Proteomes" id="UP001300012">
    <property type="component" value="Unassembled WGS sequence"/>
</dbReference>
<dbReference type="InterPro" id="IPR057336">
    <property type="entry name" value="GerAC_N"/>
</dbReference>
<dbReference type="RefSeq" id="WP_258211615.1">
    <property type="nucleotide sequence ID" value="NZ_JANQBD010000001.1"/>
</dbReference>
<keyword evidence="3" id="KW-0309">Germination</keyword>
<comment type="subcellular location">
    <subcellularLocation>
        <location evidence="1">Membrane</location>
        <topology evidence="1">Lipid-anchor</topology>
    </subcellularLocation>
</comment>
<name>A0ABT1Y9Y9_9BACL</name>
<evidence type="ECO:0000256" key="5">
    <source>
        <dbReference type="ARBA" id="ARBA00023136"/>
    </source>
</evidence>
<dbReference type="PANTHER" id="PTHR35789">
    <property type="entry name" value="SPORE GERMINATION PROTEIN B3"/>
    <property type="match status" value="1"/>
</dbReference>
<dbReference type="Pfam" id="PF25198">
    <property type="entry name" value="Spore_GerAC_N"/>
    <property type="match status" value="1"/>
</dbReference>
<protein>
    <submittedName>
        <fullName evidence="10">Ger(X)C family spore germination protein</fullName>
    </submittedName>
</protein>